<protein>
    <submittedName>
        <fullName evidence="2">Uncharacterized protein</fullName>
    </submittedName>
</protein>
<reference evidence="2 3" key="1">
    <citation type="journal article" date="2016" name="Nat. Commun.">
        <title>Ectomycorrhizal ecology is imprinted in the genome of the dominant symbiotic fungus Cenococcum geophilum.</title>
        <authorList>
            <consortium name="DOE Joint Genome Institute"/>
            <person name="Peter M."/>
            <person name="Kohler A."/>
            <person name="Ohm R.A."/>
            <person name="Kuo A."/>
            <person name="Krutzmann J."/>
            <person name="Morin E."/>
            <person name="Arend M."/>
            <person name="Barry K.W."/>
            <person name="Binder M."/>
            <person name="Choi C."/>
            <person name="Clum A."/>
            <person name="Copeland A."/>
            <person name="Grisel N."/>
            <person name="Haridas S."/>
            <person name="Kipfer T."/>
            <person name="LaButti K."/>
            <person name="Lindquist E."/>
            <person name="Lipzen A."/>
            <person name="Maire R."/>
            <person name="Meier B."/>
            <person name="Mihaltcheva S."/>
            <person name="Molinier V."/>
            <person name="Murat C."/>
            <person name="Poggeler S."/>
            <person name="Quandt C.A."/>
            <person name="Sperisen C."/>
            <person name="Tritt A."/>
            <person name="Tisserant E."/>
            <person name="Crous P.W."/>
            <person name="Henrissat B."/>
            <person name="Nehls U."/>
            <person name="Egli S."/>
            <person name="Spatafora J.W."/>
            <person name="Grigoriev I.V."/>
            <person name="Martin F.M."/>
        </authorList>
    </citation>
    <scope>NUCLEOTIDE SEQUENCE [LARGE SCALE GENOMIC DNA]</scope>
    <source>
        <strain evidence="2 3">CBS 459.81</strain>
    </source>
</reference>
<gene>
    <name evidence="2" type="ORF">K432DRAFT_379393</name>
</gene>
<keyword evidence="1" id="KW-0812">Transmembrane</keyword>
<dbReference type="Proteomes" id="UP000250266">
    <property type="component" value="Unassembled WGS sequence"/>
</dbReference>
<keyword evidence="1" id="KW-1133">Transmembrane helix</keyword>
<feature type="transmembrane region" description="Helical" evidence="1">
    <location>
        <begin position="47"/>
        <end position="65"/>
    </location>
</feature>
<accession>A0A8E2EHA2</accession>
<dbReference type="AlphaFoldDB" id="A0A8E2EHA2"/>
<proteinExistence type="predicted"/>
<name>A0A8E2EHA2_9PEZI</name>
<dbReference type="EMBL" id="KV744858">
    <property type="protein sequence ID" value="OCK83533.1"/>
    <property type="molecule type" value="Genomic_DNA"/>
</dbReference>
<keyword evidence="3" id="KW-1185">Reference proteome</keyword>
<evidence type="ECO:0000313" key="3">
    <source>
        <dbReference type="Proteomes" id="UP000250266"/>
    </source>
</evidence>
<evidence type="ECO:0000256" key="1">
    <source>
        <dbReference type="SAM" id="Phobius"/>
    </source>
</evidence>
<evidence type="ECO:0000313" key="2">
    <source>
        <dbReference type="EMBL" id="OCK83533.1"/>
    </source>
</evidence>
<keyword evidence="1" id="KW-0472">Membrane</keyword>
<dbReference type="OrthoDB" id="5392605at2759"/>
<organism evidence="2 3">
    <name type="scientific">Lepidopterella palustris CBS 459.81</name>
    <dbReference type="NCBI Taxonomy" id="1314670"/>
    <lineage>
        <taxon>Eukaryota</taxon>
        <taxon>Fungi</taxon>
        <taxon>Dikarya</taxon>
        <taxon>Ascomycota</taxon>
        <taxon>Pezizomycotina</taxon>
        <taxon>Dothideomycetes</taxon>
        <taxon>Pleosporomycetidae</taxon>
        <taxon>Mytilinidiales</taxon>
        <taxon>Argynnaceae</taxon>
        <taxon>Lepidopterella</taxon>
    </lineage>
</organism>
<sequence length="221" mass="24316">MDAGSSEVHGRRFTLALSTLALSTHSLSALALQYFPSDPLNVAFNFSIYSIWAAVLSLLGCIGAAKRSSTLVTIFTHHLFFDALVSTLPRVLLIPALASIPEAICAEVEYQRAILSPQDAQHMFGFWTAGKCRAGLWALQGLVALTAVAMTGVQWWCAWRVREYARTLDEESLGLTNGMDITLKKNALDVENCRVGFKNAERAAETYYEDYCEKGACVRRA</sequence>